<keyword evidence="4" id="KW-1185">Reference proteome</keyword>
<feature type="domain" description="Inner membrane component" evidence="2">
    <location>
        <begin position="4"/>
        <end position="54"/>
    </location>
</feature>
<reference evidence="3 4" key="1">
    <citation type="submission" date="2020-05" db="EMBL/GenBank/DDBJ databases">
        <title>Genomic Encyclopedia of Type Strains, Phase III (KMG-III): the genomes of soil and plant-associated and newly described type strains.</title>
        <authorList>
            <person name="Whitman W."/>
        </authorList>
    </citation>
    <scope>NUCLEOTIDE SEQUENCE [LARGE SCALE GENOMIC DNA]</scope>
    <source>
        <strain evidence="3 4">KCTC 19046</strain>
    </source>
</reference>
<dbReference type="PANTHER" id="PTHR42903:SF1">
    <property type="entry name" value="INNER MEMBRANE PROTEIN YCCF"/>
    <property type="match status" value="1"/>
</dbReference>
<dbReference type="InterPro" id="IPR052937">
    <property type="entry name" value="Inner_membrane_protein"/>
</dbReference>
<keyword evidence="1" id="KW-1133">Transmembrane helix</keyword>
<accession>A0ABX2AAB9</accession>
<evidence type="ECO:0000256" key="1">
    <source>
        <dbReference type="SAM" id="Phobius"/>
    </source>
</evidence>
<evidence type="ECO:0000313" key="4">
    <source>
        <dbReference type="Proteomes" id="UP000757540"/>
    </source>
</evidence>
<dbReference type="EMBL" id="JABEZU010000005">
    <property type="protein sequence ID" value="NOV98833.1"/>
    <property type="molecule type" value="Genomic_DNA"/>
</dbReference>
<feature type="transmembrane region" description="Helical" evidence="1">
    <location>
        <begin position="7"/>
        <end position="24"/>
    </location>
</feature>
<dbReference type="InterPro" id="IPR031308">
    <property type="entry name" value="UCP028777"/>
</dbReference>
<name>A0ABX2AAB9_9MICO</name>
<keyword evidence="1" id="KW-0472">Membrane</keyword>
<comment type="caution">
    <text evidence="3">The sequence shown here is derived from an EMBL/GenBank/DDBJ whole genome shotgun (WGS) entry which is preliminary data.</text>
</comment>
<dbReference type="NCBIfam" id="NF008740">
    <property type="entry name" value="PRK11770.1-2"/>
    <property type="match status" value="1"/>
</dbReference>
<organism evidence="3 4">
    <name type="scientific">Isoptericola halotolerans</name>
    <dbReference type="NCBI Taxonomy" id="300560"/>
    <lineage>
        <taxon>Bacteria</taxon>
        <taxon>Bacillati</taxon>
        <taxon>Actinomycetota</taxon>
        <taxon>Actinomycetes</taxon>
        <taxon>Micrococcales</taxon>
        <taxon>Promicromonosporaceae</taxon>
        <taxon>Isoptericola</taxon>
    </lineage>
</organism>
<dbReference type="PIRSF" id="PIRSF028777">
    <property type="entry name" value="UCP028777"/>
    <property type="match status" value="1"/>
</dbReference>
<gene>
    <name evidence="3" type="ORF">HDG69_003435</name>
</gene>
<dbReference type="PANTHER" id="PTHR42903">
    <property type="entry name" value="INNER MEMBRANE PROTEIN YCCF"/>
    <property type="match status" value="1"/>
</dbReference>
<dbReference type="InterPro" id="IPR005185">
    <property type="entry name" value="YccF"/>
</dbReference>
<keyword evidence="1" id="KW-0812">Transmembrane</keyword>
<feature type="transmembrane region" description="Helical" evidence="1">
    <location>
        <begin position="62"/>
        <end position="83"/>
    </location>
</feature>
<proteinExistence type="predicted"/>
<feature type="domain" description="Inner membrane component" evidence="2">
    <location>
        <begin position="68"/>
        <end position="118"/>
    </location>
</feature>
<dbReference type="Proteomes" id="UP000757540">
    <property type="component" value="Unassembled WGS sequence"/>
</dbReference>
<feature type="transmembrane region" description="Helical" evidence="1">
    <location>
        <begin position="89"/>
        <end position="106"/>
    </location>
</feature>
<evidence type="ECO:0000259" key="2">
    <source>
        <dbReference type="Pfam" id="PF03733"/>
    </source>
</evidence>
<protein>
    <submittedName>
        <fullName evidence="3">Uncharacterized membrane protein YccF (DUF307 family)</fullName>
    </submittedName>
</protein>
<sequence length="133" mass="14089">MKALLNVIWLVFGGLVLALGYAAAGIICCILIVTIPWGIASFRIAGYALWPFGRTVVDKPGAGGWSVLGNIVWIVVAGIWLAISHVLTAIAQAITIIGIPLAIANLKMIPISLLPLGKDIVPSDARYPTYQRA</sequence>
<dbReference type="RefSeq" id="WP_171785044.1">
    <property type="nucleotide sequence ID" value="NZ_BAAAML010000004.1"/>
</dbReference>
<evidence type="ECO:0000313" key="3">
    <source>
        <dbReference type="EMBL" id="NOV98833.1"/>
    </source>
</evidence>
<dbReference type="Pfam" id="PF03733">
    <property type="entry name" value="YccF"/>
    <property type="match status" value="2"/>
</dbReference>